<dbReference type="AlphaFoldDB" id="A0A4R8UQB7"/>
<proteinExistence type="predicted"/>
<evidence type="ECO:0000313" key="2">
    <source>
        <dbReference type="Proteomes" id="UP000298173"/>
    </source>
</evidence>
<dbReference type="Proteomes" id="UP000298173">
    <property type="component" value="Unassembled WGS sequence"/>
</dbReference>
<dbReference type="RefSeq" id="WP_134504757.1">
    <property type="nucleotide sequence ID" value="NZ_SOEY01000035.1"/>
</dbReference>
<protein>
    <submittedName>
        <fullName evidence="1">Uncharacterized protein</fullName>
    </submittedName>
</protein>
<comment type="caution">
    <text evidence="1">The sequence shown here is derived from an EMBL/GenBank/DDBJ whole genome shotgun (WGS) entry which is preliminary data.</text>
</comment>
<accession>A0A4R8UQB7</accession>
<reference evidence="1 2" key="1">
    <citation type="submission" date="2019-03" db="EMBL/GenBank/DDBJ databases">
        <title>Genomics of glacier-inhabiting Cryobacterium strains.</title>
        <authorList>
            <person name="Liu Q."/>
            <person name="Xin Y.-H."/>
        </authorList>
    </citation>
    <scope>NUCLEOTIDE SEQUENCE [LARGE SCALE GENOMIC DNA]</scope>
    <source>
        <strain evidence="1 2">HLT2-23</strain>
    </source>
</reference>
<sequence length="63" mass="6621">MWLSPTTFAIDVVKLTSALSDAKGMKFDVTADIETDELAAAFEVAVPWITKAIVDSAADCASA</sequence>
<gene>
    <name evidence="1" type="ORF">E3O06_17175</name>
</gene>
<evidence type="ECO:0000313" key="1">
    <source>
        <dbReference type="EMBL" id="TFB67760.1"/>
    </source>
</evidence>
<organism evidence="1 2">
    <name type="scientific">Cryobacterium glaciale</name>
    <dbReference type="NCBI Taxonomy" id="1259145"/>
    <lineage>
        <taxon>Bacteria</taxon>
        <taxon>Bacillati</taxon>
        <taxon>Actinomycetota</taxon>
        <taxon>Actinomycetes</taxon>
        <taxon>Micrococcales</taxon>
        <taxon>Microbacteriaceae</taxon>
        <taxon>Cryobacterium</taxon>
    </lineage>
</organism>
<keyword evidence="2" id="KW-1185">Reference proteome</keyword>
<dbReference type="EMBL" id="SOEY01000035">
    <property type="protein sequence ID" value="TFB67760.1"/>
    <property type="molecule type" value="Genomic_DNA"/>
</dbReference>
<name>A0A4R8UQB7_9MICO</name>